<evidence type="ECO:0000256" key="1">
    <source>
        <dbReference type="ARBA" id="ARBA00006019"/>
    </source>
</evidence>
<protein>
    <submittedName>
        <fullName evidence="5">Cullin-1, putative</fullName>
    </submittedName>
</protein>
<dbReference type="InterPro" id="IPR016158">
    <property type="entry name" value="Cullin_homology"/>
</dbReference>
<evidence type="ECO:0000256" key="2">
    <source>
        <dbReference type="PROSITE-ProRule" id="PRU00330"/>
    </source>
</evidence>
<keyword evidence="8" id="KW-1185">Reference proteome</keyword>
<dbReference type="Proteomes" id="UP000078550">
    <property type="component" value="Unassembled WGS sequence"/>
</dbReference>
<dbReference type="EMBL" id="FLRD01000149">
    <property type="protein sequence ID" value="SBT48156.1"/>
    <property type="molecule type" value="Genomic_DNA"/>
</dbReference>
<dbReference type="SUPFAM" id="SSF75632">
    <property type="entry name" value="Cullin homology domain"/>
    <property type="match status" value="1"/>
</dbReference>
<dbReference type="SMART" id="SM00182">
    <property type="entry name" value="CULLIN"/>
    <property type="match status" value="1"/>
</dbReference>
<dbReference type="InterPro" id="IPR019559">
    <property type="entry name" value="Cullin_neddylation_domain"/>
</dbReference>
<sequence length="856" mass="101461">MDTSNLNFESGWKIIKEEAMEKIEKYLENETIESSKILFSAKEYTRLYTVVYNMCAKKSPFCYSKEVYRKYGECLSIYIVEKIKPLLKYTCKMKKTKALINAWYKYSFYTNWMNKFLRYLDRYYVEYNSSLCLNAYTKNIFKMTLFNDHRDCIKHVVYEIYDNLRINEKEEEKKLFSDIVLLCKELDKESNEKMYEHDIEKKILENVENYYKNEGDKWIDKLTFDNYIISIEKAIEIEFQKNKYLNLNEETCEKITNIIVRILIYEKLSILLRNKENIFDLLKNNNLHCLRRTYILFSYFSEAIEGLKRIIGEYIKNEGNTLKEKYIEMSKICYTTQKNEEILYEPNKNSNISENKEEYLLCEYIEQLIKLHNHYHDVFKLSFFSISNNTIDDNFKECLKDYFESFVEHEDEHFSTVKLLVLYADNMLKRKGANWGGDDNSIDDLSNDGKGKTIVENEYSEETVDLSICEDASSLKDHFGNTDKKTDTSILMKKMSDIVEIFNYTSNKESFFEYYRIYLANRLINNIYISLNVEKKFIENLYYLCGSQYTSKLGGMIQDMVNNDQLNGKFLDFLEKKLHTSGSDANYGNAASAIGENASGHGDDHSEVLTSQVRGSFLAKILNKGYWPVLEKTNMKLNDEFHKYIALFEQFYKSDNKNKKLEWIYELSEIILEYSLNGTLYYLYCNMVNAHILLLFNKYKYINYDIIKNELHIDLKTCTDNMYSCLNYFKIIYSPDDIINWSSSNFFINPKFSYPHKNVYIKKTTTLLSKEHEKTKEDRTMAIEAAIVRVMKIHKKLFYDQIFEYVRKSLSIFSPTNQVTERQTKQLRGSRISWICIDTSPSRFPASIISPLSASL</sequence>
<dbReference type="PANTHER" id="PTHR11932">
    <property type="entry name" value="CULLIN"/>
    <property type="match status" value="1"/>
</dbReference>
<dbReference type="Gene3D" id="1.10.10.10">
    <property type="entry name" value="Winged helix-like DNA-binding domain superfamily/Winged helix DNA-binding domain"/>
    <property type="match status" value="1"/>
</dbReference>
<dbReference type="InterPro" id="IPR016159">
    <property type="entry name" value="Cullin_repeat-like_dom_sf"/>
</dbReference>
<dbReference type="InterPro" id="IPR059120">
    <property type="entry name" value="Cullin-like_AB"/>
</dbReference>
<dbReference type="InterPro" id="IPR001373">
    <property type="entry name" value="Cullin_N"/>
</dbReference>
<dbReference type="InterPro" id="IPR045093">
    <property type="entry name" value="Cullin"/>
</dbReference>
<evidence type="ECO:0000313" key="6">
    <source>
        <dbReference type="EMBL" id="SBT48703.1"/>
    </source>
</evidence>
<dbReference type="PROSITE" id="PS50069">
    <property type="entry name" value="CULLIN_2"/>
    <property type="match status" value="1"/>
</dbReference>
<organism evidence="5 8">
    <name type="scientific">Plasmodium ovale wallikeri</name>
    <dbReference type="NCBI Taxonomy" id="864142"/>
    <lineage>
        <taxon>Eukaryota</taxon>
        <taxon>Sar</taxon>
        <taxon>Alveolata</taxon>
        <taxon>Apicomplexa</taxon>
        <taxon>Aconoidasida</taxon>
        <taxon>Haemosporida</taxon>
        <taxon>Plasmodiidae</taxon>
        <taxon>Plasmodium</taxon>
        <taxon>Plasmodium (Plasmodium)</taxon>
    </lineage>
</organism>
<gene>
    <name evidence="5" type="ORF">POVWA1_057160</name>
    <name evidence="6" type="ORF">POVWA2_056550</name>
</gene>
<dbReference type="Proteomes" id="UP000078555">
    <property type="component" value="Unassembled WGS sequence"/>
</dbReference>
<dbReference type="AlphaFoldDB" id="A0A1A8ZW61"/>
<reference evidence="7 8" key="2">
    <citation type="submission" date="2016-05" db="EMBL/GenBank/DDBJ databases">
        <authorList>
            <person name="Naeem Raeece"/>
        </authorList>
    </citation>
    <scope>NUCLEOTIDE SEQUENCE [LARGE SCALE GENOMIC DNA]</scope>
</reference>
<evidence type="ECO:0000259" key="4">
    <source>
        <dbReference type="PROSITE" id="PS50069"/>
    </source>
</evidence>
<accession>A0A1A8ZW61</accession>
<dbReference type="Pfam" id="PF00888">
    <property type="entry name" value="Cullin"/>
    <property type="match status" value="1"/>
</dbReference>
<dbReference type="GO" id="GO:0006511">
    <property type="term" value="P:ubiquitin-dependent protein catabolic process"/>
    <property type="evidence" value="ECO:0007669"/>
    <property type="project" value="InterPro"/>
</dbReference>
<dbReference type="SUPFAM" id="SSF74788">
    <property type="entry name" value="Cullin repeat-like"/>
    <property type="match status" value="1"/>
</dbReference>
<dbReference type="Pfam" id="PF26557">
    <property type="entry name" value="Cullin_AB"/>
    <property type="match status" value="1"/>
</dbReference>
<comment type="similarity">
    <text evidence="1 2 3">Belongs to the cullin family.</text>
</comment>
<dbReference type="GO" id="GO:0031625">
    <property type="term" value="F:ubiquitin protein ligase binding"/>
    <property type="evidence" value="ECO:0007669"/>
    <property type="project" value="InterPro"/>
</dbReference>
<evidence type="ECO:0000313" key="8">
    <source>
        <dbReference type="Proteomes" id="UP000078555"/>
    </source>
</evidence>
<evidence type="ECO:0000256" key="3">
    <source>
        <dbReference type="RuleBase" id="RU003829"/>
    </source>
</evidence>
<dbReference type="SUPFAM" id="SSF46785">
    <property type="entry name" value="Winged helix' DNA-binding domain"/>
    <property type="match status" value="1"/>
</dbReference>
<dbReference type="SMART" id="SM00884">
    <property type="entry name" value="Cullin_Nedd8"/>
    <property type="match status" value="1"/>
</dbReference>
<dbReference type="EMBL" id="FLRE01000192">
    <property type="protein sequence ID" value="SBT48703.1"/>
    <property type="molecule type" value="Genomic_DNA"/>
</dbReference>
<dbReference type="Gene3D" id="3.30.230.130">
    <property type="entry name" value="Cullin, Chain C, Domain 2"/>
    <property type="match status" value="1"/>
</dbReference>
<dbReference type="Gene3D" id="1.20.1310.10">
    <property type="entry name" value="Cullin Repeats"/>
    <property type="match status" value="4"/>
</dbReference>
<feature type="domain" description="Cullin family profile" evidence="4">
    <location>
        <begin position="415"/>
        <end position="726"/>
    </location>
</feature>
<proteinExistence type="inferred from homology"/>
<evidence type="ECO:0000313" key="5">
    <source>
        <dbReference type="EMBL" id="SBT48156.1"/>
    </source>
</evidence>
<dbReference type="InterPro" id="IPR036388">
    <property type="entry name" value="WH-like_DNA-bd_sf"/>
</dbReference>
<evidence type="ECO:0000313" key="7">
    <source>
        <dbReference type="Proteomes" id="UP000078550"/>
    </source>
</evidence>
<name>A0A1A8ZW61_PLAOA</name>
<dbReference type="InterPro" id="IPR036317">
    <property type="entry name" value="Cullin_homology_sf"/>
</dbReference>
<dbReference type="InterPro" id="IPR036390">
    <property type="entry name" value="WH_DNA-bd_sf"/>
</dbReference>
<reference evidence="5" key="1">
    <citation type="submission" date="2016-05" db="EMBL/GenBank/DDBJ databases">
        <authorList>
            <person name="Lavstsen T."/>
            <person name="Jespersen J.S."/>
        </authorList>
    </citation>
    <scope>NUCLEOTIDE SEQUENCE [LARGE SCALE GENOMIC DNA]</scope>
</reference>